<dbReference type="InterPro" id="IPR002048">
    <property type="entry name" value="EF_hand_dom"/>
</dbReference>
<dbReference type="CDD" id="cd00051">
    <property type="entry name" value="EFh"/>
    <property type="match status" value="1"/>
</dbReference>
<dbReference type="EMBL" id="JAEAOA010001776">
    <property type="protein sequence ID" value="KAK3579408.1"/>
    <property type="molecule type" value="Genomic_DNA"/>
</dbReference>
<evidence type="ECO:0000313" key="2">
    <source>
        <dbReference type="EMBL" id="KAK3579408.1"/>
    </source>
</evidence>
<dbReference type="InterPro" id="IPR011992">
    <property type="entry name" value="EF-hand-dom_pair"/>
</dbReference>
<dbReference type="SUPFAM" id="SSF47473">
    <property type="entry name" value="EF-hand"/>
    <property type="match status" value="1"/>
</dbReference>
<dbReference type="AlphaFoldDB" id="A0AAE0RTU6"/>
<dbReference type="InterPro" id="IPR052394">
    <property type="entry name" value="LRR-containing"/>
</dbReference>
<dbReference type="Pfam" id="PF13516">
    <property type="entry name" value="LRR_6"/>
    <property type="match status" value="5"/>
</dbReference>
<reference evidence="2" key="2">
    <citation type="journal article" date="2021" name="Genome Biol. Evol.">
        <title>Developing a high-quality reference genome for a parasitic bivalve with doubly uniparental inheritance (Bivalvia: Unionida).</title>
        <authorList>
            <person name="Smith C.H."/>
        </authorList>
    </citation>
    <scope>NUCLEOTIDE SEQUENCE</scope>
    <source>
        <strain evidence="2">CHS0354</strain>
        <tissue evidence="2">Mantle</tissue>
    </source>
</reference>
<keyword evidence="3" id="KW-1185">Reference proteome</keyword>
<reference evidence="2" key="1">
    <citation type="journal article" date="2021" name="Genome Biol. Evol.">
        <title>A High-Quality Reference Genome for a Parasitic Bivalve with Doubly Uniparental Inheritance (Bivalvia: Unionida).</title>
        <authorList>
            <person name="Smith C.H."/>
        </authorList>
    </citation>
    <scope>NUCLEOTIDE SEQUENCE</scope>
    <source>
        <strain evidence="2">CHS0354</strain>
    </source>
</reference>
<protein>
    <submittedName>
        <fullName evidence="2">Uncharacterized protein</fullName>
    </submittedName>
</protein>
<feature type="region of interest" description="Disordered" evidence="1">
    <location>
        <begin position="1"/>
        <end position="130"/>
    </location>
</feature>
<dbReference type="SMART" id="SM00368">
    <property type="entry name" value="LRR_RI"/>
    <property type="match status" value="8"/>
</dbReference>
<evidence type="ECO:0000256" key="1">
    <source>
        <dbReference type="SAM" id="MobiDB-lite"/>
    </source>
</evidence>
<feature type="compositionally biased region" description="Basic residues" evidence="1">
    <location>
        <begin position="76"/>
        <end position="94"/>
    </location>
</feature>
<reference evidence="2" key="3">
    <citation type="submission" date="2023-05" db="EMBL/GenBank/DDBJ databases">
        <authorList>
            <person name="Smith C.H."/>
        </authorList>
    </citation>
    <scope>NUCLEOTIDE SEQUENCE</scope>
    <source>
        <strain evidence="2">CHS0354</strain>
        <tissue evidence="2">Mantle</tissue>
    </source>
</reference>
<dbReference type="SUPFAM" id="SSF52047">
    <property type="entry name" value="RNI-like"/>
    <property type="match status" value="1"/>
</dbReference>
<organism evidence="2 3">
    <name type="scientific">Potamilus streckersoni</name>
    <dbReference type="NCBI Taxonomy" id="2493646"/>
    <lineage>
        <taxon>Eukaryota</taxon>
        <taxon>Metazoa</taxon>
        <taxon>Spiralia</taxon>
        <taxon>Lophotrochozoa</taxon>
        <taxon>Mollusca</taxon>
        <taxon>Bivalvia</taxon>
        <taxon>Autobranchia</taxon>
        <taxon>Heteroconchia</taxon>
        <taxon>Palaeoheterodonta</taxon>
        <taxon>Unionida</taxon>
        <taxon>Unionoidea</taxon>
        <taxon>Unionidae</taxon>
        <taxon>Ambleminae</taxon>
        <taxon>Lampsilini</taxon>
        <taxon>Potamilus</taxon>
    </lineage>
</organism>
<dbReference type="PANTHER" id="PTHR24114:SF2">
    <property type="entry name" value="F-BOX DOMAIN-CONTAINING PROTEIN-RELATED"/>
    <property type="match status" value="1"/>
</dbReference>
<dbReference type="InterPro" id="IPR032675">
    <property type="entry name" value="LRR_dom_sf"/>
</dbReference>
<name>A0AAE0RTU6_9BIVA</name>
<gene>
    <name evidence="2" type="ORF">CHS0354_029716</name>
</gene>
<feature type="compositionally biased region" description="Polar residues" evidence="1">
    <location>
        <begin position="52"/>
        <end position="66"/>
    </location>
</feature>
<evidence type="ECO:0000313" key="3">
    <source>
        <dbReference type="Proteomes" id="UP001195483"/>
    </source>
</evidence>
<comment type="caution">
    <text evidence="2">The sequence shown here is derived from an EMBL/GenBank/DDBJ whole genome shotgun (WGS) entry which is preliminary data.</text>
</comment>
<sequence length="599" mass="66366">MMDNGVVFPGVGNDIGEVSGHKDKDLRISHGKQRLLRPQTAQPKISGAADIESSTSKPQRPLSSFLKNRIEFSSRRVSRQTLRKSHFSAPRKRSPSTPSSDSSVQTAVAHDNQQSKSDAEEETSPPISQKKAINLNILSLVIKKDDKDVPQKPPPESRKLIKHSSFETWMEGSPHDSDEYDTDLDIEDFKKSMEKERPTDPTGRIFYEEQCKKQGVIPASYFQRHLGDRNLRMRHHYLGGFGTKPIAVALKMNTITEVLDLTDNYLESEGVGYIAEVLKDNTFITALNISNNFIGFEGFEAITEMLEVNTTLKMLCVAGNQLTDKCGKCLVECLKSNNSLTALDLSDNAFGEFGGIHIGNALKVNESLVDLDVSWNSIRNMGAAAIINSLLTNTTLEVLDLAWNGLGKVGAGALKVMLKTNTTLKVLDLTNNRFNTEAAQMLAQGLSKNFGLESLILNLNPMKDQGVEAILKVVEKHPSLSFLSLEEISISRANQHKIRELQSKKNIIILYGGIGGYQRSTTAASLIKLLEKFVHQNRSALELAFRYHDRDRTGSLASEDTKLALRQAGLRLTSKQIDAIIAEIDYNGLGNIDYRCETC</sequence>
<dbReference type="Gene3D" id="3.80.10.10">
    <property type="entry name" value="Ribonuclease Inhibitor"/>
    <property type="match status" value="2"/>
</dbReference>
<dbReference type="Gene3D" id="1.10.238.10">
    <property type="entry name" value="EF-hand"/>
    <property type="match status" value="1"/>
</dbReference>
<accession>A0AAE0RTU6</accession>
<dbReference type="InterPro" id="IPR001611">
    <property type="entry name" value="Leu-rich_rpt"/>
</dbReference>
<dbReference type="Proteomes" id="UP001195483">
    <property type="component" value="Unassembled WGS sequence"/>
</dbReference>
<dbReference type="PANTHER" id="PTHR24114">
    <property type="entry name" value="LEUCINE RICH REPEAT FAMILY PROTEIN"/>
    <property type="match status" value="1"/>
</dbReference>
<dbReference type="GO" id="GO:0005509">
    <property type="term" value="F:calcium ion binding"/>
    <property type="evidence" value="ECO:0007669"/>
    <property type="project" value="InterPro"/>
</dbReference>
<feature type="compositionally biased region" description="Basic and acidic residues" evidence="1">
    <location>
        <begin position="19"/>
        <end position="28"/>
    </location>
</feature>
<proteinExistence type="predicted"/>